<proteinExistence type="predicted"/>
<comment type="caution">
    <text evidence="2">The sequence shown here is derived from an EMBL/GenBank/DDBJ whole genome shotgun (WGS) entry which is preliminary data.</text>
</comment>
<dbReference type="RefSeq" id="WP_349135153.1">
    <property type="nucleotide sequence ID" value="NZ_JBBMFF010000158.1"/>
</dbReference>
<dbReference type="Pfam" id="PF01471">
    <property type="entry name" value="PG_binding_1"/>
    <property type="match status" value="2"/>
</dbReference>
<evidence type="ECO:0000313" key="3">
    <source>
        <dbReference type="Proteomes" id="UP001491552"/>
    </source>
</evidence>
<evidence type="ECO:0000313" key="2">
    <source>
        <dbReference type="EMBL" id="MEQ2510481.1"/>
    </source>
</evidence>
<organism evidence="2 3">
    <name type="scientific">Faecousia intestinalis</name>
    <dbReference type="NCBI Taxonomy" id="3133167"/>
    <lineage>
        <taxon>Bacteria</taxon>
        <taxon>Bacillati</taxon>
        <taxon>Bacillota</taxon>
        <taxon>Clostridia</taxon>
        <taxon>Eubacteriales</taxon>
        <taxon>Oscillospiraceae</taxon>
        <taxon>Faecousia</taxon>
    </lineage>
</organism>
<sequence>MQMPIRSLQSMLRLLQRHAGKPTTVVPDGIFGPETARAVREFQQQNGLPVTGAADLTTWNAVVDAAREAHIHHGPAEPLRPLFQPMQTISPGEQNMHLYLAQGMLQALRHYYDGMPPVSVTGRHDEACTACLKWLQARCGLPVTGELDRRTWQHMVRLYAQTVGDGTGSYPVRITHPEGAQTPQRV</sequence>
<name>A0ABV1G515_9FIRM</name>
<protein>
    <submittedName>
        <fullName evidence="2">Peptidoglycan-binding domain-containing protein</fullName>
    </submittedName>
</protein>
<feature type="domain" description="Peptidoglycan binding-like" evidence="1">
    <location>
        <begin position="5"/>
        <end position="61"/>
    </location>
</feature>
<accession>A0ABV1G515</accession>
<feature type="domain" description="Peptidoglycan binding-like" evidence="1">
    <location>
        <begin position="101"/>
        <end position="155"/>
    </location>
</feature>
<gene>
    <name evidence="2" type="ORF">WMO66_04325</name>
</gene>
<dbReference type="SUPFAM" id="SSF47090">
    <property type="entry name" value="PGBD-like"/>
    <property type="match status" value="2"/>
</dbReference>
<dbReference type="Gene3D" id="1.10.101.10">
    <property type="entry name" value="PGBD-like superfamily/PGBD"/>
    <property type="match status" value="2"/>
</dbReference>
<dbReference type="InterPro" id="IPR002477">
    <property type="entry name" value="Peptidoglycan-bd-like"/>
</dbReference>
<dbReference type="InterPro" id="IPR036365">
    <property type="entry name" value="PGBD-like_sf"/>
</dbReference>
<dbReference type="EMBL" id="JBBMFF010000158">
    <property type="protein sequence ID" value="MEQ2510481.1"/>
    <property type="molecule type" value="Genomic_DNA"/>
</dbReference>
<dbReference type="InterPro" id="IPR036366">
    <property type="entry name" value="PGBDSf"/>
</dbReference>
<evidence type="ECO:0000259" key="1">
    <source>
        <dbReference type="Pfam" id="PF01471"/>
    </source>
</evidence>
<dbReference type="Proteomes" id="UP001491552">
    <property type="component" value="Unassembled WGS sequence"/>
</dbReference>
<reference evidence="2 3" key="1">
    <citation type="submission" date="2024-03" db="EMBL/GenBank/DDBJ databases">
        <title>Human intestinal bacterial collection.</title>
        <authorList>
            <person name="Pauvert C."/>
            <person name="Hitch T.C.A."/>
            <person name="Clavel T."/>
        </authorList>
    </citation>
    <scope>NUCLEOTIDE SEQUENCE [LARGE SCALE GENOMIC DNA]</scope>
    <source>
        <strain evidence="2 3">CLA-AA-H192</strain>
    </source>
</reference>
<keyword evidence="3" id="KW-1185">Reference proteome</keyword>